<gene>
    <name evidence="1" type="ordered locus">SL003B_3597</name>
</gene>
<name>F2J1V8_POLGS</name>
<dbReference type="RefSeq" id="WP_013654328.1">
    <property type="nucleotide sequence ID" value="NC_015259.1"/>
</dbReference>
<dbReference type="HOGENOM" id="CLU_1069006_0_0_5"/>
<dbReference type="EMBL" id="CP002568">
    <property type="protein sequence ID" value="ADZ72019.1"/>
    <property type="molecule type" value="Genomic_DNA"/>
</dbReference>
<dbReference type="KEGG" id="pgv:SL003B_3597"/>
<organism evidence="1 2">
    <name type="scientific">Polymorphum gilvum (strain LMG 25793 / CGMCC 1.9160 / SL003B-26A1)</name>
    <dbReference type="NCBI Taxonomy" id="991905"/>
    <lineage>
        <taxon>Bacteria</taxon>
        <taxon>Pseudomonadati</taxon>
        <taxon>Pseudomonadota</taxon>
        <taxon>Alphaproteobacteria</taxon>
        <taxon>Rhodobacterales</taxon>
        <taxon>Paracoccaceae</taxon>
        <taxon>Polymorphum</taxon>
    </lineage>
</organism>
<accession>F2J1V8</accession>
<protein>
    <submittedName>
        <fullName evidence="1">Uncharacterized protein</fullName>
    </submittedName>
</protein>
<dbReference type="AlphaFoldDB" id="F2J1V8"/>
<evidence type="ECO:0000313" key="2">
    <source>
        <dbReference type="Proteomes" id="UP000008130"/>
    </source>
</evidence>
<reference evidence="1 2" key="1">
    <citation type="journal article" date="2011" name="J. Bacteriol.">
        <title>Complete genome sequence of Polymorphum gilvum SL003B-26A1T, a crude oil-degrading bacterium from oil-polluted saline soil.</title>
        <authorList>
            <person name="Li S.G."/>
            <person name="Tang Y.Q."/>
            <person name="Nie Y."/>
            <person name="Cai M."/>
            <person name="Wu X.L."/>
        </authorList>
    </citation>
    <scope>NUCLEOTIDE SEQUENCE [LARGE SCALE GENOMIC DNA]</scope>
    <source>
        <strain evidence="2">LMG 25793 / CGMCC 1.9160 / SL003B-26A1</strain>
    </source>
</reference>
<dbReference type="STRING" id="991905.SL003B_3597"/>
<sequence>MAETQAAERTQQTRFDQADRDRVRRALLRYMEDHRIGVPTLQKLIAEANDLALDNLPLKTLQRFLAASHRSNDIIVRFCHRFAEGLPDDDPLADLGEAVAAFVGGRRDGAALQPPADLIGVFAGRTEPAQTGFAVSPPGYDHWVPFSTLTVAALPARPFAAVSETVTNWRRATVEATAPARRTYEGVLFQPAGAYCALMRNVLTGTLRLYWLGPVPGEPFPVVGHGHEGIGPLDDAPTTGPRLFRAERVNFAPAAGEASP</sequence>
<evidence type="ECO:0000313" key="1">
    <source>
        <dbReference type="EMBL" id="ADZ72019.1"/>
    </source>
</evidence>
<dbReference type="eggNOG" id="ENOG5034C33">
    <property type="taxonomic scope" value="Bacteria"/>
</dbReference>
<proteinExistence type="predicted"/>
<keyword evidence="2" id="KW-1185">Reference proteome</keyword>
<dbReference type="Proteomes" id="UP000008130">
    <property type="component" value="Chromosome"/>
</dbReference>
<dbReference type="OrthoDB" id="8450774at2"/>